<organism evidence="1 2">
    <name type="scientific">Panagrellus redivivus</name>
    <name type="common">Microworm</name>
    <dbReference type="NCBI Taxonomy" id="6233"/>
    <lineage>
        <taxon>Eukaryota</taxon>
        <taxon>Metazoa</taxon>
        <taxon>Ecdysozoa</taxon>
        <taxon>Nematoda</taxon>
        <taxon>Chromadorea</taxon>
        <taxon>Rhabditida</taxon>
        <taxon>Tylenchina</taxon>
        <taxon>Panagrolaimomorpha</taxon>
        <taxon>Panagrolaimoidea</taxon>
        <taxon>Panagrolaimidae</taxon>
        <taxon>Panagrellus</taxon>
    </lineage>
</organism>
<reference evidence="1" key="1">
    <citation type="journal article" date="2013" name="Genetics">
        <title>The draft genome and transcriptome of Panagrellus redivivus are shaped by the harsh demands of a free-living lifestyle.</title>
        <authorList>
            <person name="Srinivasan J."/>
            <person name="Dillman A.R."/>
            <person name="Macchietto M.G."/>
            <person name="Heikkinen L."/>
            <person name="Lakso M."/>
            <person name="Fracchia K.M."/>
            <person name="Antoshechkin I."/>
            <person name="Mortazavi A."/>
            <person name="Wong G."/>
            <person name="Sternberg P.W."/>
        </authorList>
    </citation>
    <scope>NUCLEOTIDE SEQUENCE [LARGE SCALE GENOMIC DNA]</scope>
    <source>
        <strain evidence="1">MT8872</strain>
    </source>
</reference>
<keyword evidence="1" id="KW-1185">Reference proteome</keyword>
<accession>A0A7E4VPR7</accession>
<protein>
    <submittedName>
        <fullName evidence="2">Uncharacterized protein</fullName>
    </submittedName>
</protein>
<dbReference type="Proteomes" id="UP000492821">
    <property type="component" value="Unassembled WGS sequence"/>
</dbReference>
<sequence length="160" mass="18341">MPYPLSKLPYGLRRRLSELATAAERYRLQIAAGNPSICPPKLQFGCKVKAIHANYRIDPEWIASFDTVNLQGEVINDCAFMSVLSNVYYTDEINISAQCTHCPLSKRHFWQSVNLQRRIQRPESFFATLQNPLLLHRFPFHTQARSFKSTNDVKAAQNNA</sequence>
<evidence type="ECO:0000313" key="1">
    <source>
        <dbReference type="Proteomes" id="UP000492821"/>
    </source>
</evidence>
<proteinExistence type="predicted"/>
<name>A0A7E4VPR7_PANRE</name>
<dbReference type="AlphaFoldDB" id="A0A7E4VPR7"/>
<reference evidence="2" key="2">
    <citation type="submission" date="2020-10" db="UniProtKB">
        <authorList>
            <consortium name="WormBaseParasite"/>
        </authorList>
    </citation>
    <scope>IDENTIFICATION</scope>
</reference>
<dbReference type="WBParaSite" id="Pan_g23494.t1">
    <property type="protein sequence ID" value="Pan_g23494.t1"/>
    <property type="gene ID" value="Pan_g23494"/>
</dbReference>
<evidence type="ECO:0000313" key="2">
    <source>
        <dbReference type="WBParaSite" id="Pan_g23494.t1"/>
    </source>
</evidence>